<reference evidence="3" key="1">
    <citation type="journal article" date="2020" name="Fungal Divers.">
        <title>Resolving the Mortierellaceae phylogeny through synthesis of multi-gene phylogenetics and phylogenomics.</title>
        <authorList>
            <person name="Vandepol N."/>
            <person name="Liber J."/>
            <person name="Desiro A."/>
            <person name="Na H."/>
            <person name="Kennedy M."/>
            <person name="Barry K."/>
            <person name="Grigoriev I.V."/>
            <person name="Miller A.N."/>
            <person name="O'Donnell K."/>
            <person name="Stajich J.E."/>
            <person name="Bonito G."/>
        </authorList>
    </citation>
    <scope>NUCLEOTIDE SEQUENCE</scope>
    <source>
        <strain evidence="3">KOD948</strain>
    </source>
</reference>
<name>A0A9P6TZ34_9FUNG</name>
<sequence>MDIPMLQLLQPNAEVINVLSGLSTEQLACMAATLRHVQMSRDQPHNQPETIDNAARLVTPGSSEKMRQFMTVIDPGQRKSPSATTPFIKQVEGVTWLTFAYSARNVHRIFTVRADIDTVNLVDIPPELRQANCLYPSADGPEEDYKGTRRDYERQCNDQGWKLCYLNSAVLGRNKGVLQRAVVSLRNATSGQKSRRARRQEKAATQQRHQGHIPAPQRIVRPQPSSRQDLQIDNNSSPQIQRTPLLIWQPAMGPEQYPFPSHLIPTYVPQESNQASICNVTTPADILMRSPLDDSDQYMEFDGYIRGEHKRLSILFDIDQVQAEDLSFEFKKDNAVYPRSFLVNEDEQDTWCSFGIRQAEESYLNEIGWKLMSRPSVLSNATDNTSQHQSHRTRRRTQESRVRFETHAKDDRRGLDEDRRILDKGDNAASMPIEEEEQEQDAEGESMEEEFDDGSIFENLFYSQMSLLSFTGKIRTHSLGTGSGSARSRPRINPSGLRKNLQLHTAISSRIKKRSQESSSSTGSLELSGKKRTRHEAHHGTDKVAFDDDDDDDNDDGNVQEDEVEGHAVSCNDDEDEDEGNWWMSRLNSSAYPEDHNFASMTTEELIEALTSGYNSDVEDEDEDEDEDDMEDSTGRF</sequence>
<feature type="compositionally biased region" description="Acidic residues" evidence="1">
    <location>
        <begin position="433"/>
        <end position="450"/>
    </location>
</feature>
<proteinExistence type="predicted"/>
<dbReference type="OrthoDB" id="5599902at2759"/>
<feature type="region of interest" description="Disordered" evidence="1">
    <location>
        <begin position="188"/>
        <end position="236"/>
    </location>
</feature>
<dbReference type="EMBL" id="JAAAJA010000539">
    <property type="protein sequence ID" value="KAG0252181.1"/>
    <property type="molecule type" value="Genomic_DNA"/>
</dbReference>
<evidence type="ECO:0000313" key="4">
    <source>
        <dbReference type="Proteomes" id="UP000726737"/>
    </source>
</evidence>
<gene>
    <name evidence="3" type="ORF">BG011_007146</name>
</gene>
<accession>A0A9P6TZ34</accession>
<feature type="region of interest" description="Disordered" evidence="1">
    <location>
        <begin position="609"/>
        <end position="637"/>
    </location>
</feature>
<feature type="compositionally biased region" description="Polar residues" evidence="1">
    <location>
        <begin position="223"/>
        <end position="236"/>
    </location>
</feature>
<keyword evidence="4" id="KW-1185">Reference proteome</keyword>
<feature type="compositionally biased region" description="Acidic residues" evidence="1">
    <location>
        <begin position="617"/>
        <end position="637"/>
    </location>
</feature>
<comment type="caution">
    <text evidence="3">The sequence shown here is derived from an EMBL/GenBank/DDBJ whole genome shotgun (WGS) entry which is preliminary data.</text>
</comment>
<evidence type="ECO:0000313" key="3">
    <source>
        <dbReference type="EMBL" id="KAG0252181.1"/>
    </source>
</evidence>
<evidence type="ECO:0000256" key="1">
    <source>
        <dbReference type="SAM" id="MobiDB-lite"/>
    </source>
</evidence>
<dbReference type="AlphaFoldDB" id="A0A9P6TZ34"/>
<feature type="compositionally biased region" description="Low complexity" evidence="1">
    <location>
        <begin position="517"/>
        <end position="527"/>
    </location>
</feature>
<feature type="region of interest" description="Disordered" evidence="1">
    <location>
        <begin position="477"/>
        <end position="585"/>
    </location>
</feature>
<feature type="domain" description="DUF8032" evidence="2">
    <location>
        <begin position="298"/>
        <end position="373"/>
    </location>
</feature>
<dbReference type="Proteomes" id="UP000726737">
    <property type="component" value="Unassembled WGS sequence"/>
</dbReference>
<dbReference type="Pfam" id="PF26087">
    <property type="entry name" value="DUF8032"/>
    <property type="match status" value="2"/>
</dbReference>
<evidence type="ECO:0000259" key="2">
    <source>
        <dbReference type="Pfam" id="PF26087"/>
    </source>
</evidence>
<dbReference type="InterPro" id="IPR058345">
    <property type="entry name" value="DUF8032"/>
</dbReference>
<dbReference type="InterPro" id="IPR018247">
    <property type="entry name" value="EF_Hand_1_Ca_BS"/>
</dbReference>
<protein>
    <recommendedName>
        <fullName evidence="2">DUF8032 domain-containing protein</fullName>
    </recommendedName>
</protein>
<organism evidence="3 4">
    <name type="scientific">Mortierella polycephala</name>
    <dbReference type="NCBI Taxonomy" id="41804"/>
    <lineage>
        <taxon>Eukaryota</taxon>
        <taxon>Fungi</taxon>
        <taxon>Fungi incertae sedis</taxon>
        <taxon>Mucoromycota</taxon>
        <taxon>Mortierellomycotina</taxon>
        <taxon>Mortierellomycetes</taxon>
        <taxon>Mortierellales</taxon>
        <taxon>Mortierellaceae</taxon>
        <taxon>Mortierella</taxon>
    </lineage>
</organism>
<dbReference type="PROSITE" id="PS00018">
    <property type="entry name" value="EF_HAND_1"/>
    <property type="match status" value="1"/>
</dbReference>
<feature type="region of interest" description="Disordered" evidence="1">
    <location>
        <begin position="379"/>
        <end position="450"/>
    </location>
</feature>
<feature type="domain" description="DUF8032" evidence="2">
    <location>
        <begin position="95"/>
        <end position="188"/>
    </location>
</feature>
<feature type="compositionally biased region" description="Basic and acidic residues" evidence="1">
    <location>
        <begin position="396"/>
        <end position="426"/>
    </location>
</feature>
<feature type="compositionally biased region" description="Acidic residues" evidence="1">
    <location>
        <begin position="547"/>
        <end position="564"/>
    </location>
</feature>